<dbReference type="InterPro" id="IPR043502">
    <property type="entry name" value="DNA/RNA_pol_sf"/>
</dbReference>
<dbReference type="Gene3D" id="3.30.70.270">
    <property type="match status" value="1"/>
</dbReference>
<dbReference type="PANTHER" id="PTHR47027">
    <property type="entry name" value="REVERSE TRANSCRIPTASE DOMAIN-CONTAINING PROTEIN"/>
    <property type="match status" value="1"/>
</dbReference>
<protein>
    <recommendedName>
        <fullName evidence="1">Reverse transcriptase domain-containing protein</fullName>
    </recommendedName>
</protein>
<comment type="caution">
    <text evidence="2">The sequence shown here is derived from an EMBL/GenBank/DDBJ whole genome shotgun (WGS) entry which is preliminary data.</text>
</comment>
<name>A0ABQ8SV73_PERAM</name>
<dbReference type="Proteomes" id="UP001148838">
    <property type="component" value="Unassembled WGS sequence"/>
</dbReference>
<reference evidence="2 3" key="1">
    <citation type="journal article" date="2022" name="Allergy">
        <title>Genome assembly and annotation of Periplaneta americana reveal a comprehensive cockroach allergen profile.</title>
        <authorList>
            <person name="Wang L."/>
            <person name="Xiong Q."/>
            <person name="Saelim N."/>
            <person name="Wang L."/>
            <person name="Nong W."/>
            <person name="Wan A.T."/>
            <person name="Shi M."/>
            <person name="Liu X."/>
            <person name="Cao Q."/>
            <person name="Hui J.H.L."/>
            <person name="Sookrung N."/>
            <person name="Leung T.F."/>
            <person name="Tungtrongchitr A."/>
            <person name="Tsui S.K.W."/>
        </authorList>
    </citation>
    <scope>NUCLEOTIDE SEQUENCE [LARGE SCALE GENOMIC DNA]</scope>
    <source>
        <strain evidence="2">PWHHKU_190912</strain>
    </source>
</reference>
<gene>
    <name evidence="2" type="ORF">ANN_17702</name>
</gene>
<dbReference type="SUPFAM" id="SSF56672">
    <property type="entry name" value="DNA/RNA polymerases"/>
    <property type="match status" value="1"/>
</dbReference>
<sequence>MGKLIAAIFKNNAPYHCIQVDKAPSPYALKGDMIEWLRKKGVECNETMLIVKPGAAIVKMAVHLLKNPSETRLRLQPTASLGEDKNIGTSSEVEGHKITRSIDRAYECLFFVSVNVFKMLLVFLSVTNYSNCKTRSISLYCKGKIKIQSSDVNYYGFENSVLLQSISYTSEYGIVMFIDYTKAFDSLNRKLVIQKIRTMIGTEYPLVSIIEDALQYNYIEIDDGVSRSKTIIQTNGVLQGDPISPLLFNIMTADIVEILERKTSTTLIMYADDMALASPNREELQETLLELDIWAEENQLSINMQKTCLMTFRKGGRTSTKDIVMLHSEPLTTVNSFKYLGVTLQTRDGKTYFLVTVPTVPVP</sequence>
<dbReference type="InterPro" id="IPR043128">
    <property type="entry name" value="Rev_trsase/Diguanyl_cyclase"/>
</dbReference>
<dbReference type="EMBL" id="JAJSOF020000021">
    <property type="protein sequence ID" value="KAJ4437557.1"/>
    <property type="molecule type" value="Genomic_DNA"/>
</dbReference>
<dbReference type="PROSITE" id="PS50878">
    <property type="entry name" value="RT_POL"/>
    <property type="match status" value="1"/>
</dbReference>
<proteinExistence type="predicted"/>
<keyword evidence="3" id="KW-1185">Reference proteome</keyword>
<evidence type="ECO:0000259" key="1">
    <source>
        <dbReference type="PROSITE" id="PS50878"/>
    </source>
</evidence>
<organism evidence="2 3">
    <name type="scientific">Periplaneta americana</name>
    <name type="common">American cockroach</name>
    <name type="synonym">Blatta americana</name>
    <dbReference type="NCBI Taxonomy" id="6978"/>
    <lineage>
        <taxon>Eukaryota</taxon>
        <taxon>Metazoa</taxon>
        <taxon>Ecdysozoa</taxon>
        <taxon>Arthropoda</taxon>
        <taxon>Hexapoda</taxon>
        <taxon>Insecta</taxon>
        <taxon>Pterygota</taxon>
        <taxon>Neoptera</taxon>
        <taxon>Polyneoptera</taxon>
        <taxon>Dictyoptera</taxon>
        <taxon>Blattodea</taxon>
        <taxon>Blattoidea</taxon>
        <taxon>Blattidae</taxon>
        <taxon>Blattinae</taxon>
        <taxon>Periplaneta</taxon>
    </lineage>
</organism>
<accession>A0ABQ8SV73</accession>
<evidence type="ECO:0000313" key="3">
    <source>
        <dbReference type="Proteomes" id="UP001148838"/>
    </source>
</evidence>
<dbReference type="InterPro" id="IPR000477">
    <property type="entry name" value="RT_dom"/>
</dbReference>
<dbReference type="PANTHER" id="PTHR47027:SF30">
    <property type="entry name" value="THAP-TYPE DOMAIN-CONTAINING PROTEIN"/>
    <property type="match status" value="1"/>
</dbReference>
<evidence type="ECO:0000313" key="2">
    <source>
        <dbReference type="EMBL" id="KAJ4437557.1"/>
    </source>
</evidence>
<dbReference type="Pfam" id="PF00078">
    <property type="entry name" value="RVT_1"/>
    <property type="match status" value="1"/>
</dbReference>
<feature type="domain" description="Reverse transcriptase" evidence="1">
    <location>
        <begin position="1"/>
        <end position="344"/>
    </location>
</feature>